<dbReference type="InterPro" id="IPR007939">
    <property type="entry name" value="Cu-R_B_prcur"/>
</dbReference>
<protein>
    <submittedName>
        <fullName evidence="3">Copper resistance protein B</fullName>
    </submittedName>
</protein>
<dbReference type="InterPro" id="IPR036709">
    <property type="entry name" value="Autotransporte_beta_dom_sf"/>
</dbReference>
<organism evidence="3 4">
    <name type="scientific">Sphingosinicella xenopeptidilytica</name>
    <dbReference type="NCBI Taxonomy" id="364098"/>
    <lineage>
        <taxon>Bacteria</taxon>
        <taxon>Pseudomonadati</taxon>
        <taxon>Pseudomonadota</taxon>
        <taxon>Alphaproteobacteria</taxon>
        <taxon>Sphingomonadales</taxon>
        <taxon>Sphingosinicellaceae</taxon>
        <taxon>Sphingosinicella</taxon>
    </lineage>
</organism>
<reference evidence="4" key="1">
    <citation type="journal article" date="2019" name="Int. J. Syst. Evol. Microbiol.">
        <title>The Global Catalogue of Microorganisms (GCM) 10K type strain sequencing project: providing services to taxonomists for standard genome sequencing and annotation.</title>
        <authorList>
            <consortium name="The Broad Institute Genomics Platform"/>
            <consortium name="The Broad Institute Genome Sequencing Center for Infectious Disease"/>
            <person name="Wu L."/>
            <person name="Ma J."/>
        </authorList>
    </citation>
    <scope>NUCLEOTIDE SEQUENCE [LARGE SCALE GENOMIC DNA]</scope>
    <source>
        <strain evidence="4">CCUG 52537</strain>
    </source>
</reference>
<dbReference type="RefSeq" id="WP_381492136.1">
    <property type="nucleotide sequence ID" value="NZ_JBHTIK010000010.1"/>
</dbReference>
<comment type="caution">
    <text evidence="3">The sequence shown here is derived from an EMBL/GenBank/DDBJ whole genome shotgun (WGS) entry which is preliminary data.</text>
</comment>
<feature type="chain" id="PRO_5046439943" evidence="2">
    <location>
        <begin position="19"/>
        <end position="337"/>
    </location>
</feature>
<evidence type="ECO:0000256" key="1">
    <source>
        <dbReference type="SAM" id="MobiDB-lite"/>
    </source>
</evidence>
<dbReference type="EMBL" id="JBHTIK010000010">
    <property type="protein sequence ID" value="MFD0849482.1"/>
    <property type="molecule type" value="Genomic_DNA"/>
</dbReference>
<keyword evidence="4" id="KW-1185">Reference proteome</keyword>
<dbReference type="Proteomes" id="UP001597124">
    <property type="component" value="Unassembled WGS sequence"/>
</dbReference>
<dbReference type="SUPFAM" id="SSF103515">
    <property type="entry name" value="Autotransporter"/>
    <property type="match status" value="1"/>
</dbReference>
<evidence type="ECO:0000256" key="2">
    <source>
        <dbReference type="SAM" id="SignalP"/>
    </source>
</evidence>
<gene>
    <name evidence="3" type="ORF">ACFQ00_14190</name>
</gene>
<evidence type="ECO:0000313" key="4">
    <source>
        <dbReference type="Proteomes" id="UP001597124"/>
    </source>
</evidence>
<name>A0ABW3C7K9_SPHXN</name>
<accession>A0ABW3C7K9</accession>
<feature type="region of interest" description="Disordered" evidence="1">
    <location>
        <begin position="21"/>
        <end position="102"/>
    </location>
</feature>
<feature type="compositionally biased region" description="Low complexity" evidence="1">
    <location>
        <begin position="21"/>
        <end position="35"/>
    </location>
</feature>
<feature type="compositionally biased region" description="Low complexity" evidence="1">
    <location>
        <begin position="79"/>
        <end position="89"/>
    </location>
</feature>
<sequence>MKRLLTLLLIGAANPALAQAQQDHAAHQAAPAATEADPHAGHVMPEAADPHAGHVMPAAPAADPHAGHMMPQADDPHAGHGAAPSGPAIPKSPPPAAATSGATHAADAVFGADTMAAARAALYKETGGMTVAKTIVDRLEAGFGQGHETYLWDVQGWIGRDIDKFWWKTEGEGAFGGPLESAEVQALWSHAIAPFFDVQAGVRYDIRPEPDRAHAVIGIQGLAPYKFEVDAAAFVSTKGDVTARIEAEYDQRLTQKLILQPRIEVELSAQDIPEYGIGAGLSAIEAGARLGYEFVPQFRPYVGVEWHSKIGDTADFARAAGEDVDAVRWLVGVRTWF</sequence>
<keyword evidence="2" id="KW-0732">Signal</keyword>
<feature type="compositionally biased region" description="Low complexity" evidence="1">
    <location>
        <begin position="54"/>
        <end position="71"/>
    </location>
</feature>
<dbReference type="Pfam" id="PF05275">
    <property type="entry name" value="CopB"/>
    <property type="match status" value="1"/>
</dbReference>
<feature type="signal peptide" evidence="2">
    <location>
        <begin position="1"/>
        <end position="18"/>
    </location>
</feature>
<proteinExistence type="predicted"/>
<evidence type="ECO:0000313" key="3">
    <source>
        <dbReference type="EMBL" id="MFD0849482.1"/>
    </source>
</evidence>